<feature type="compositionally biased region" description="Polar residues" evidence="9">
    <location>
        <begin position="391"/>
        <end position="402"/>
    </location>
</feature>
<protein>
    <submittedName>
        <fullName evidence="13">Variant surface glycoprotein (VSG), putative</fullName>
    </submittedName>
</protein>
<dbReference type="InParanoid" id="Q38CP0"/>
<evidence type="ECO:0000256" key="8">
    <source>
        <dbReference type="ARBA" id="ARBA00023288"/>
    </source>
</evidence>
<dbReference type="PaxDb" id="5691-EAN77430"/>
<feature type="compositionally biased region" description="Basic and acidic residues" evidence="9">
    <location>
        <begin position="403"/>
        <end position="419"/>
    </location>
</feature>
<dbReference type="Proteomes" id="UP000008524">
    <property type="component" value="Chromosome 9"/>
</dbReference>
<sequence>MAKKVLGFAQLATLIVVLSPSSIYANVGPGDNAAEFTTLCQLISLAEGAAQPPAATTAPSAEYDELMRLNMTLSDEAWHDMFIKSKADKTWHDAIPATAKDPGGWAEAWPTWRKAAEELTQEDKMANIKSLNVNAANPKQKAMIITEIRKMADAAQELMKKRHTLDKSIEKPPQEYAAALKTLAYGDKTKNRKTVTAADAFKGGSTSFSTDCGGAAASNKIKTVAATITCLCHKANTQNEDQVCGRTVKITTNTWTVNGAIGSAGVITEPLGFCSVEQGTDLTSSEITAILRQLKSLIKVTSNDGILGASDNGSCDADKTHGICIKLTNWAADGKVDITKLEWAKQAVELAKELSRREHAAASAAEIDSAIRNLHRQAFRTTLYTAHIQHNPHQTATPLDSTSKNDKGMEDKKKECEKHKNNKTSCTNAKCIWEGKDGKSDTEGECKPKDGGKGTAQTNAGTGDGTAGTGPNCASQTKKEDCEKENVGKTTPVCGWRIGKDNEPDKDKEMCRNGSFLVNKQFALSVVSAAFVALLF</sequence>
<comment type="function">
    <text evidence="1">VSG forms a coat on the surface of the parasite. The trypanosome evades the immune response of the host by expressing a series of antigenically distinct VSGs from an estimated 1000 VSG genes.</text>
</comment>
<dbReference type="InterPro" id="IPR019609">
    <property type="entry name" value="Variant_surf_glycoprt_trypan_C"/>
</dbReference>
<accession>Q38CP0</accession>
<evidence type="ECO:0000259" key="12">
    <source>
        <dbReference type="Pfam" id="PF13206"/>
    </source>
</evidence>
<feature type="chain" id="PRO_5004221876" evidence="10">
    <location>
        <begin position="26"/>
        <end position="536"/>
    </location>
</feature>
<evidence type="ECO:0000256" key="10">
    <source>
        <dbReference type="SAM" id="SignalP"/>
    </source>
</evidence>
<keyword evidence="8" id="KW-0449">Lipoprotein</keyword>
<dbReference type="InterPro" id="IPR025932">
    <property type="entry name" value="Trypano_VSG_B_N_dom"/>
</dbReference>
<dbReference type="GO" id="GO:0005886">
    <property type="term" value="C:plasma membrane"/>
    <property type="evidence" value="ECO:0000304"/>
    <property type="project" value="GeneDB"/>
</dbReference>
<comment type="subcellular location">
    <subcellularLocation>
        <location evidence="2">Cell membrane</location>
        <topology evidence="2">Lipid-anchor</topology>
        <topology evidence="2">GPI-anchor</topology>
    </subcellularLocation>
</comment>
<keyword evidence="14" id="KW-1185">Reference proteome</keyword>
<evidence type="ECO:0000313" key="14">
    <source>
        <dbReference type="Proteomes" id="UP000008524"/>
    </source>
</evidence>
<feature type="compositionally biased region" description="Basic and acidic residues" evidence="9">
    <location>
        <begin position="437"/>
        <end position="452"/>
    </location>
</feature>
<evidence type="ECO:0000256" key="5">
    <source>
        <dbReference type="ARBA" id="ARBA00022729"/>
    </source>
</evidence>
<dbReference type="VEuPathDB" id="TriTrypDB:Tb927.9.17600"/>
<evidence type="ECO:0000256" key="9">
    <source>
        <dbReference type="SAM" id="MobiDB-lite"/>
    </source>
</evidence>
<evidence type="ECO:0000259" key="11">
    <source>
        <dbReference type="Pfam" id="PF10659"/>
    </source>
</evidence>
<name>Q38CP0_TRYB2</name>
<dbReference type="Pfam" id="PF10659">
    <property type="entry name" value="Trypan_glycop_C"/>
    <property type="match status" value="1"/>
</dbReference>
<evidence type="ECO:0000256" key="2">
    <source>
        <dbReference type="ARBA" id="ARBA00004609"/>
    </source>
</evidence>
<evidence type="ECO:0000256" key="6">
    <source>
        <dbReference type="ARBA" id="ARBA00023136"/>
    </source>
</evidence>
<feature type="domain" description="Trypanosome variant surface glycoprotein C-terminal" evidence="11">
    <location>
        <begin position="416"/>
        <end position="535"/>
    </location>
</feature>
<dbReference type="GO" id="GO:0098552">
    <property type="term" value="C:side of membrane"/>
    <property type="evidence" value="ECO:0007669"/>
    <property type="project" value="UniProtKB-KW"/>
</dbReference>
<reference evidence="13 14" key="2">
    <citation type="journal article" date="2005" name="Science">
        <title>The genome of the African trypanosome Trypanosoma brucei.</title>
        <authorList>
            <person name="Berriman M."/>
            <person name="Ghedin E."/>
            <person name="Hertz-Fowler C."/>
            <person name="Blandin G."/>
            <person name="Renauld H."/>
            <person name="Bartholomeu D.C."/>
            <person name="Lennard N.J."/>
            <person name="Caler E."/>
            <person name="Hamlin N.E."/>
            <person name="Haas B."/>
            <person name="Bohme U."/>
            <person name="Hannick L."/>
            <person name="Aslett M.A."/>
            <person name="Shallom J."/>
            <person name="Marcello L."/>
            <person name="Hou L."/>
            <person name="Wickstead B."/>
            <person name="Alsmark U.C."/>
            <person name="Arrowsmith C."/>
            <person name="Atkin R.J."/>
            <person name="Barron A.J."/>
            <person name="Bringaud F."/>
            <person name="Brooks K."/>
            <person name="Carrington M."/>
            <person name="Cherevach I."/>
            <person name="Chillingworth T.J."/>
            <person name="Churcher C."/>
            <person name="Clark L.N."/>
            <person name="Corton C.H."/>
            <person name="Cronin A."/>
            <person name="Davies R.M."/>
            <person name="Doggett J."/>
            <person name="Djikeng A."/>
            <person name="Feldblyum T."/>
            <person name="Field M.C."/>
            <person name="Fraser A."/>
            <person name="Goodhead I."/>
            <person name="Hance Z."/>
            <person name="Harper D."/>
            <person name="Harris B.R."/>
            <person name="Hauser H."/>
            <person name="Hostetler J."/>
            <person name="Ivens A."/>
            <person name="Jagels K."/>
            <person name="Johnson D."/>
            <person name="Johnson J."/>
            <person name="Jones K."/>
            <person name="Kerhornou A.X."/>
            <person name="Koo H."/>
            <person name="Larke N."/>
            <person name="Landfear S."/>
            <person name="Larkin C."/>
            <person name="Leech V."/>
            <person name="Line A."/>
            <person name="Lord A."/>
            <person name="Macleod A."/>
            <person name="Mooney P.J."/>
            <person name="Moule S."/>
            <person name="Martin D.M."/>
            <person name="Morgan G.W."/>
            <person name="Mungall K."/>
            <person name="Norbertczak H."/>
            <person name="Ormond D."/>
            <person name="Pai G."/>
            <person name="Peacock C.S."/>
            <person name="Peterson J."/>
            <person name="Quail M.A."/>
            <person name="Rabbinowitsch E."/>
            <person name="Rajandream M.A."/>
            <person name="Reitter C."/>
            <person name="Salzberg S.L."/>
            <person name="Sanders M."/>
            <person name="Schobel S."/>
            <person name="Sharp S."/>
            <person name="Simmonds M."/>
            <person name="Simpson A.J."/>
            <person name="Tallon L."/>
            <person name="Turner C.M."/>
            <person name="Tait A."/>
            <person name="Tivey A.R."/>
            <person name="Van Aken S."/>
            <person name="Walker D."/>
            <person name="Wanless D."/>
            <person name="Wang S."/>
            <person name="White B."/>
            <person name="White O."/>
            <person name="Whitehead S."/>
            <person name="Woodward J."/>
            <person name="Wortman J."/>
            <person name="Adams M.D."/>
            <person name="Embley T.M."/>
            <person name="Gull K."/>
            <person name="Ullu E."/>
            <person name="Barry J.D."/>
            <person name="Fairlamb A.H."/>
            <person name="Opperdoes F."/>
            <person name="Barrell B.G."/>
            <person name="Donelson J.E."/>
            <person name="Hall N."/>
            <person name="Fraser C.M."/>
            <person name="Melville S.E."/>
            <person name="El-Sayed N.M."/>
        </authorList>
    </citation>
    <scope>NUCLEOTIDE SEQUENCE [LARGE SCALE GENOMIC DNA]</scope>
    <source>
        <strain evidence="13 14">927/4 GUTat10.1</strain>
    </source>
</reference>
<dbReference type="RefSeq" id="XP_827760.1">
    <property type="nucleotide sequence ID" value="XM_822667.1"/>
</dbReference>
<dbReference type="GO" id="GO:0020033">
    <property type="term" value="P:antigenic variation"/>
    <property type="evidence" value="ECO:0000304"/>
    <property type="project" value="GeneDB"/>
</dbReference>
<dbReference type="AlphaFoldDB" id="Q38CP0"/>
<feature type="domain" description="Trypanosome variant surface glycoprotein B-type N-terminal" evidence="12">
    <location>
        <begin position="15"/>
        <end position="372"/>
    </location>
</feature>
<feature type="region of interest" description="Disordered" evidence="9">
    <location>
        <begin position="437"/>
        <end position="481"/>
    </location>
</feature>
<gene>
    <name evidence="13" type="ORF">Tb09.244.0470</name>
</gene>
<keyword evidence="5 10" id="KW-0732">Signal</keyword>
<reference evidence="13 14" key="1">
    <citation type="journal article" date="2005" name="Science">
        <title>Comparative genomics of trypanosomatid parasitic protozoa.</title>
        <authorList>
            <person name="El-Sayed N.M."/>
            <person name="Myler P.J."/>
            <person name="Blandin G."/>
            <person name="Berriman M."/>
            <person name="Crabtree J."/>
            <person name="Aggarwal G."/>
            <person name="Caler E."/>
            <person name="Renauld H."/>
            <person name="Worthey E.A."/>
            <person name="Hertz-Fowler C."/>
            <person name="Ghedin E."/>
            <person name="Peacock C."/>
            <person name="Bartholomeu D.C."/>
            <person name="Haas B.J."/>
            <person name="Tran A.N."/>
            <person name="Wortman J.R."/>
            <person name="Alsmark U.C."/>
            <person name="Angiuoli S."/>
            <person name="Anupama A."/>
            <person name="Badger J."/>
            <person name="Bringaud F."/>
            <person name="Cadag E."/>
            <person name="Carlton J.M."/>
            <person name="Cerqueira G.C."/>
            <person name="Creasy T."/>
            <person name="Delcher A.L."/>
            <person name="Djikeng A."/>
            <person name="Embley T.M."/>
            <person name="Hauser C."/>
            <person name="Ivens A.C."/>
            <person name="Kummerfeld S.K."/>
            <person name="Pereira-Leal J.B."/>
            <person name="Nilsson D."/>
            <person name="Peterson J."/>
            <person name="Salzberg S.L."/>
            <person name="Shallom J."/>
            <person name="Silva J.C."/>
            <person name="Sundaram J."/>
            <person name="Westenberger S."/>
            <person name="White O."/>
            <person name="Melville S.E."/>
            <person name="Donelson J.E."/>
            <person name="Andersson B."/>
            <person name="Stuart K.D."/>
            <person name="Hall N."/>
        </authorList>
    </citation>
    <scope>NUCLEOTIDE SEQUENCE [LARGE SCALE GENOMIC DNA]</scope>
    <source>
        <strain evidence="13 14">927/4 GUTat10.1</strain>
    </source>
</reference>
<keyword evidence="7" id="KW-0325">Glycoprotein</keyword>
<evidence type="ECO:0000256" key="4">
    <source>
        <dbReference type="ARBA" id="ARBA00022622"/>
    </source>
</evidence>
<dbReference type="Pfam" id="PF13206">
    <property type="entry name" value="VSG_B"/>
    <property type="match status" value="1"/>
</dbReference>
<dbReference type="GeneID" id="3661425"/>
<dbReference type="EMBL" id="CM000207">
    <property type="protein sequence ID" value="EAN77430.1"/>
    <property type="molecule type" value="Genomic_DNA"/>
</dbReference>
<proteinExistence type="predicted"/>
<feature type="signal peptide" evidence="10">
    <location>
        <begin position="1"/>
        <end position="25"/>
    </location>
</feature>
<dbReference type="KEGG" id="tbr:Tb09.244.0470"/>
<keyword evidence="3" id="KW-1003">Cell membrane</keyword>
<evidence type="ECO:0000313" key="13">
    <source>
        <dbReference type="EMBL" id="EAN77430.1"/>
    </source>
</evidence>
<feature type="region of interest" description="Disordered" evidence="9">
    <location>
        <begin position="389"/>
        <end position="419"/>
    </location>
</feature>
<keyword evidence="6" id="KW-0472">Membrane</keyword>
<evidence type="ECO:0000256" key="7">
    <source>
        <dbReference type="ARBA" id="ARBA00023180"/>
    </source>
</evidence>
<evidence type="ECO:0000256" key="3">
    <source>
        <dbReference type="ARBA" id="ARBA00022475"/>
    </source>
</evidence>
<organism evidence="13 14">
    <name type="scientific">Trypanosoma brucei brucei (strain 927/4 GUTat10.1)</name>
    <dbReference type="NCBI Taxonomy" id="185431"/>
    <lineage>
        <taxon>Eukaryota</taxon>
        <taxon>Discoba</taxon>
        <taxon>Euglenozoa</taxon>
        <taxon>Kinetoplastea</taxon>
        <taxon>Metakinetoplastina</taxon>
        <taxon>Trypanosomatida</taxon>
        <taxon>Trypanosomatidae</taxon>
        <taxon>Trypanosoma</taxon>
    </lineage>
</organism>
<keyword evidence="4" id="KW-0336">GPI-anchor</keyword>
<evidence type="ECO:0000256" key="1">
    <source>
        <dbReference type="ARBA" id="ARBA00002523"/>
    </source>
</evidence>